<dbReference type="InterPro" id="IPR029033">
    <property type="entry name" value="His_PPase_superfam"/>
</dbReference>
<dbReference type="PANTHER" id="PTHR48100">
    <property type="entry name" value="BROAD-SPECIFICITY PHOSPHATASE YOR283W-RELATED"/>
    <property type="match status" value="1"/>
</dbReference>
<evidence type="ECO:0000313" key="2">
    <source>
        <dbReference type="Proteomes" id="UP000271678"/>
    </source>
</evidence>
<comment type="caution">
    <text evidence="1">The sequence shown here is derived from an EMBL/GenBank/DDBJ whole genome shotgun (WGS) entry which is preliminary data.</text>
</comment>
<dbReference type="GO" id="GO:0016791">
    <property type="term" value="F:phosphatase activity"/>
    <property type="evidence" value="ECO:0007669"/>
    <property type="project" value="TreeGrafter"/>
</dbReference>
<dbReference type="InterPro" id="IPR050275">
    <property type="entry name" value="PGM_Phosphatase"/>
</dbReference>
<dbReference type="GO" id="GO:0005737">
    <property type="term" value="C:cytoplasm"/>
    <property type="evidence" value="ECO:0007669"/>
    <property type="project" value="TreeGrafter"/>
</dbReference>
<keyword evidence="2" id="KW-1185">Reference proteome</keyword>
<dbReference type="AlphaFoldDB" id="A0A3M9MB63"/>
<sequence length="201" mass="21296">MSAVSGLHCPATVLLARHGEAAYEATTWSGEGGSLTLTGRAQAAALADRLHGRRVLHVYCSTMARAVQTAEIAAAKLGVGVTTRIGLQEFSFGSFAQDEDNPVTKTFARWLDGNDLAARVDGGESGEEVVERANAVLAEIADAHSGETVLVVAHGGILSLAIRNLLTFESGVRPQRFANCAYAETELRSDGWRLTGWSDPE</sequence>
<protein>
    <submittedName>
        <fullName evidence="1">Histidine phosphatase family protein</fullName>
    </submittedName>
</protein>
<gene>
    <name evidence="1" type="ORF">EFY87_08245</name>
</gene>
<name>A0A3M9MB63_9MICO</name>
<dbReference type="Gene3D" id="3.40.50.1240">
    <property type="entry name" value="Phosphoglycerate mutase-like"/>
    <property type="match status" value="1"/>
</dbReference>
<proteinExistence type="predicted"/>
<dbReference type="EMBL" id="RJJQ01000007">
    <property type="protein sequence ID" value="RNI22799.1"/>
    <property type="molecule type" value="Genomic_DNA"/>
</dbReference>
<dbReference type="CDD" id="cd07067">
    <property type="entry name" value="HP_PGM_like"/>
    <property type="match status" value="1"/>
</dbReference>
<dbReference type="SUPFAM" id="SSF53254">
    <property type="entry name" value="Phosphoglycerate mutase-like"/>
    <property type="match status" value="1"/>
</dbReference>
<dbReference type="Proteomes" id="UP000271678">
    <property type="component" value="Unassembled WGS sequence"/>
</dbReference>
<dbReference type="PANTHER" id="PTHR48100:SF1">
    <property type="entry name" value="HISTIDINE PHOSPHATASE FAMILY PROTEIN-RELATED"/>
    <property type="match status" value="1"/>
</dbReference>
<dbReference type="InterPro" id="IPR013078">
    <property type="entry name" value="His_Pase_superF_clade-1"/>
</dbReference>
<reference evidence="1 2" key="1">
    <citation type="submission" date="2018-11" db="EMBL/GenBank/DDBJ databases">
        <title>Draft genome of Simplicispira Flexivirga sp. BO-16.</title>
        <authorList>
            <person name="Im W.T."/>
        </authorList>
    </citation>
    <scope>NUCLEOTIDE SEQUENCE [LARGE SCALE GENOMIC DNA]</scope>
    <source>
        <strain evidence="1 2">BO-16</strain>
    </source>
</reference>
<evidence type="ECO:0000313" key="1">
    <source>
        <dbReference type="EMBL" id="RNI22799.1"/>
    </source>
</evidence>
<dbReference type="Pfam" id="PF00300">
    <property type="entry name" value="His_Phos_1"/>
    <property type="match status" value="1"/>
</dbReference>
<dbReference type="SMART" id="SM00855">
    <property type="entry name" value="PGAM"/>
    <property type="match status" value="1"/>
</dbReference>
<accession>A0A3M9MB63</accession>
<organism evidence="1 2">
    <name type="scientific">Flexivirga caeni</name>
    <dbReference type="NCBI Taxonomy" id="2294115"/>
    <lineage>
        <taxon>Bacteria</taxon>
        <taxon>Bacillati</taxon>
        <taxon>Actinomycetota</taxon>
        <taxon>Actinomycetes</taxon>
        <taxon>Micrococcales</taxon>
        <taxon>Dermacoccaceae</taxon>
        <taxon>Flexivirga</taxon>
    </lineage>
</organism>